<evidence type="ECO:0000256" key="4">
    <source>
        <dbReference type="ARBA" id="ARBA00023172"/>
    </source>
</evidence>
<name>A0A0P6X3Y5_9CHLR</name>
<keyword evidence="9" id="KW-1185">Reference proteome</keyword>
<evidence type="ECO:0000313" key="9">
    <source>
        <dbReference type="Proteomes" id="UP000050514"/>
    </source>
</evidence>
<dbReference type="PROSITE" id="PS51900">
    <property type="entry name" value="CB"/>
    <property type="match status" value="1"/>
</dbReference>
<dbReference type="InterPro" id="IPR002104">
    <property type="entry name" value="Integrase_catalytic"/>
</dbReference>
<dbReference type="InterPro" id="IPR050090">
    <property type="entry name" value="Tyrosine_recombinase_XerCD"/>
</dbReference>
<organism evidence="8 9">
    <name type="scientific">Bellilinea caldifistulae</name>
    <dbReference type="NCBI Taxonomy" id="360411"/>
    <lineage>
        <taxon>Bacteria</taxon>
        <taxon>Bacillati</taxon>
        <taxon>Chloroflexota</taxon>
        <taxon>Anaerolineae</taxon>
        <taxon>Anaerolineales</taxon>
        <taxon>Anaerolineaceae</taxon>
        <taxon>Bellilinea</taxon>
    </lineage>
</organism>
<evidence type="ECO:0000256" key="5">
    <source>
        <dbReference type="PROSITE-ProRule" id="PRU01248"/>
    </source>
</evidence>
<evidence type="ECO:0000256" key="1">
    <source>
        <dbReference type="ARBA" id="ARBA00008857"/>
    </source>
</evidence>
<sequence>MTDTLHLNEFQAYLLAEDRSPVTITGYLGDVRLFAQWYEGHYREALIPASLTNEAVRNYKQHLLDQAAKPKTINRRLAALAAYAHWLEQAGYVKNARNPVQGVKAVKETALAPKWLDKKQRAALLRAVDKEVDDAVRRYPRLRLMYLRDAAIVKLILFAGLRVGEIIQLRMSDIVLDERKGSVVVREGKGTKRREIPLNAKACKALLDYMQVRPDIESNELFLGQRNEGVQSKTIQRAVQRFAKKAGLKMVTPHTLRHSFAKALIDAGVSLEKVATLLGHSNLNTTRIYTTPGVQDLEDAINELEDF</sequence>
<feature type="domain" description="Core-binding (CB)" evidence="7">
    <location>
        <begin position="1"/>
        <end position="88"/>
    </location>
</feature>
<evidence type="ECO:0000259" key="6">
    <source>
        <dbReference type="PROSITE" id="PS51898"/>
    </source>
</evidence>
<protein>
    <recommendedName>
        <fullName evidence="10">Integrase</fullName>
    </recommendedName>
</protein>
<comment type="caution">
    <text evidence="8">The sequence shown here is derived from an EMBL/GenBank/DDBJ whole genome shotgun (WGS) entry which is preliminary data.</text>
</comment>
<dbReference type="InterPro" id="IPR013762">
    <property type="entry name" value="Integrase-like_cat_sf"/>
</dbReference>
<dbReference type="Pfam" id="PF00589">
    <property type="entry name" value="Phage_integrase"/>
    <property type="match status" value="1"/>
</dbReference>
<dbReference type="STRING" id="360411.AC812_02470"/>
<evidence type="ECO:0000259" key="7">
    <source>
        <dbReference type="PROSITE" id="PS51900"/>
    </source>
</evidence>
<dbReference type="Proteomes" id="UP000050514">
    <property type="component" value="Unassembled WGS sequence"/>
</dbReference>
<evidence type="ECO:0000313" key="8">
    <source>
        <dbReference type="EMBL" id="KPL77732.1"/>
    </source>
</evidence>
<dbReference type="EMBL" id="LGHJ01000008">
    <property type="protein sequence ID" value="KPL77732.1"/>
    <property type="molecule type" value="Genomic_DNA"/>
</dbReference>
<dbReference type="GO" id="GO:0015074">
    <property type="term" value="P:DNA integration"/>
    <property type="evidence" value="ECO:0007669"/>
    <property type="project" value="UniProtKB-KW"/>
</dbReference>
<keyword evidence="3 5" id="KW-0238">DNA-binding</keyword>
<gene>
    <name evidence="8" type="ORF">AC812_02470</name>
</gene>
<reference evidence="8 9" key="1">
    <citation type="submission" date="2015-07" db="EMBL/GenBank/DDBJ databases">
        <title>Draft genome of Bellilinea caldifistulae DSM 17877.</title>
        <authorList>
            <person name="Hemp J."/>
            <person name="Ward L.M."/>
            <person name="Pace L.A."/>
            <person name="Fischer W.W."/>
        </authorList>
    </citation>
    <scope>NUCLEOTIDE SEQUENCE [LARGE SCALE GENOMIC DNA]</scope>
    <source>
        <strain evidence="8 9">GOMI-1</strain>
    </source>
</reference>
<keyword evidence="2" id="KW-0229">DNA integration</keyword>
<dbReference type="InterPro" id="IPR044068">
    <property type="entry name" value="CB"/>
</dbReference>
<evidence type="ECO:0008006" key="10">
    <source>
        <dbReference type="Google" id="ProtNLM"/>
    </source>
</evidence>
<dbReference type="Gene3D" id="1.10.150.130">
    <property type="match status" value="1"/>
</dbReference>
<dbReference type="SUPFAM" id="SSF56349">
    <property type="entry name" value="DNA breaking-rejoining enzymes"/>
    <property type="match status" value="1"/>
</dbReference>
<dbReference type="AlphaFoldDB" id="A0A0P6X3Y5"/>
<comment type="similarity">
    <text evidence="1">Belongs to the 'phage' integrase family.</text>
</comment>
<dbReference type="RefSeq" id="WP_061914266.1">
    <property type="nucleotide sequence ID" value="NZ_DF967971.1"/>
</dbReference>
<dbReference type="GO" id="GO:0003677">
    <property type="term" value="F:DNA binding"/>
    <property type="evidence" value="ECO:0007669"/>
    <property type="project" value="UniProtKB-UniRule"/>
</dbReference>
<proteinExistence type="inferred from homology"/>
<dbReference type="GO" id="GO:0006310">
    <property type="term" value="P:DNA recombination"/>
    <property type="evidence" value="ECO:0007669"/>
    <property type="project" value="UniProtKB-KW"/>
</dbReference>
<keyword evidence="4" id="KW-0233">DNA recombination</keyword>
<feature type="domain" description="Tyr recombinase" evidence="6">
    <location>
        <begin position="111"/>
        <end position="302"/>
    </location>
</feature>
<evidence type="ECO:0000256" key="2">
    <source>
        <dbReference type="ARBA" id="ARBA00022908"/>
    </source>
</evidence>
<dbReference type="OrthoDB" id="158022at2"/>
<accession>A0A0P6X3Y5</accession>
<dbReference type="Pfam" id="PF02899">
    <property type="entry name" value="Phage_int_SAM_1"/>
    <property type="match status" value="1"/>
</dbReference>
<dbReference type="PANTHER" id="PTHR30349">
    <property type="entry name" value="PHAGE INTEGRASE-RELATED"/>
    <property type="match status" value="1"/>
</dbReference>
<dbReference type="InterPro" id="IPR004107">
    <property type="entry name" value="Integrase_SAM-like_N"/>
</dbReference>
<dbReference type="InterPro" id="IPR011010">
    <property type="entry name" value="DNA_brk_join_enz"/>
</dbReference>
<dbReference type="InterPro" id="IPR010998">
    <property type="entry name" value="Integrase_recombinase_N"/>
</dbReference>
<evidence type="ECO:0000256" key="3">
    <source>
        <dbReference type="ARBA" id="ARBA00023125"/>
    </source>
</evidence>
<dbReference type="PROSITE" id="PS51898">
    <property type="entry name" value="TYR_RECOMBINASE"/>
    <property type="match status" value="1"/>
</dbReference>
<dbReference type="Gene3D" id="1.10.443.10">
    <property type="entry name" value="Intergrase catalytic core"/>
    <property type="match status" value="1"/>
</dbReference>
<dbReference type="PANTHER" id="PTHR30349:SF41">
    <property type="entry name" value="INTEGRASE_RECOMBINASE PROTEIN MJ0367-RELATED"/>
    <property type="match status" value="1"/>
</dbReference>